<evidence type="ECO:0000256" key="4">
    <source>
        <dbReference type="ARBA" id="ARBA00022801"/>
    </source>
</evidence>
<feature type="transmembrane region" description="Helical" evidence="7">
    <location>
        <begin position="44"/>
        <end position="63"/>
    </location>
</feature>
<dbReference type="PANTHER" id="PTHR43731:SF14">
    <property type="entry name" value="PRESENILIN-ASSOCIATED RHOMBOID-LIKE PROTEIN, MITOCHONDRIAL"/>
    <property type="match status" value="1"/>
</dbReference>
<dbReference type="GO" id="GO:0016020">
    <property type="term" value="C:membrane"/>
    <property type="evidence" value="ECO:0007669"/>
    <property type="project" value="UniProtKB-SubCell"/>
</dbReference>
<reference evidence="10" key="1">
    <citation type="journal article" date="2021" name="Science">
        <title>Hunting the eagle killer: A cyanobacterial neurotoxin causes vacuolar myelinopathy.</title>
        <authorList>
            <person name="Breinlinger S."/>
            <person name="Phillips T.J."/>
            <person name="Haram B.N."/>
            <person name="Mares J."/>
            <person name="Martinez Yerena J.A."/>
            <person name="Hrouzek P."/>
            <person name="Sobotka R."/>
            <person name="Henderson W.M."/>
            <person name="Schmieder P."/>
            <person name="Williams S.M."/>
            <person name="Lauderdale J.D."/>
            <person name="Wilde H.D."/>
            <person name="Gerrin W."/>
            <person name="Kust A."/>
            <person name="Washington J.W."/>
            <person name="Wagner C."/>
            <person name="Geier B."/>
            <person name="Liebeke M."/>
            <person name="Enke H."/>
            <person name="Niedermeyer T.H.J."/>
            <person name="Wilde S.B."/>
        </authorList>
    </citation>
    <scope>NUCLEOTIDE SEQUENCE [LARGE SCALE GENOMIC DNA]</scope>
    <source>
        <strain evidence="10">Thurmond2011</strain>
    </source>
</reference>
<comment type="similarity">
    <text evidence="2">Belongs to the peptidase S54 family.</text>
</comment>
<feature type="transmembrane region" description="Helical" evidence="7">
    <location>
        <begin position="210"/>
        <end position="230"/>
    </location>
</feature>
<evidence type="ECO:0000256" key="2">
    <source>
        <dbReference type="ARBA" id="ARBA00009045"/>
    </source>
</evidence>
<keyword evidence="3 7" id="KW-0812">Transmembrane</keyword>
<gene>
    <name evidence="9" type="ORF">G7B40_008745</name>
</gene>
<keyword evidence="9" id="KW-0645">Protease</keyword>
<keyword evidence="4" id="KW-0378">Hydrolase</keyword>
<feature type="transmembrane region" description="Helical" evidence="7">
    <location>
        <begin position="15"/>
        <end position="32"/>
    </location>
</feature>
<evidence type="ECO:0000256" key="1">
    <source>
        <dbReference type="ARBA" id="ARBA00004141"/>
    </source>
</evidence>
<dbReference type="SUPFAM" id="SSF144091">
    <property type="entry name" value="Rhomboid-like"/>
    <property type="match status" value="1"/>
</dbReference>
<evidence type="ECO:0000256" key="5">
    <source>
        <dbReference type="ARBA" id="ARBA00022989"/>
    </source>
</evidence>
<feature type="transmembrane region" description="Helical" evidence="7">
    <location>
        <begin position="114"/>
        <end position="133"/>
    </location>
</feature>
<keyword evidence="5 7" id="KW-1133">Transmembrane helix</keyword>
<dbReference type="InterPro" id="IPR050925">
    <property type="entry name" value="Rhomboid_protease_S54"/>
</dbReference>
<protein>
    <submittedName>
        <fullName evidence="9">Rhomboid family intramembrane serine protease</fullName>
    </submittedName>
</protein>
<organism evidence="9 10">
    <name type="scientific">Aetokthonos hydrillicola Thurmond2011</name>
    <dbReference type="NCBI Taxonomy" id="2712845"/>
    <lineage>
        <taxon>Bacteria</taxon>
        <taxon>Bacillati</taxon>
        <taxon>Cyanobacteriota</taxon>
        <taxon>Cyanophyceae</taxon>
        <taxon>Nostocales</taxon>
        <taxon>Hapalosiphonaceae</taxon>
        <taxon>Aetokthonos</taxon>
    </lineage>
</organism>
<dbReference type="GO" id="GO:0006508">
    <property type="term" value="P:proteolysis"/>
    <property type="evidence" value="ECO:0007669"/>
    <property type="project" value="UniProtKB-KW"/>
</dbReference>
<accession>A0AAP5I4I8</accession>
<proteinExistence type="inferred from homology"/>
<evidence type="ECO:0000256" key="7">
    <source>
        <dbReference type="SAM" id="Phobius"/>
    </source>
</evidence>
<dbReference type="AlphaFoldDB" id="A0AAP5I4I8"/>
<feature type="transmembrane region" description="Helical" evidence="7">
    <location>
        <begin position="139"/>
        <end position="157"/>
    </location>
</feature>
<sequence>MIPISDNILNSRKPIVIYWLIGVNISLFFLEIKLALGDQLGDAITSWGLIPSAFSAAIANALSGNPSAWIFVLMHSASLVIGIFLHSSFSQILGNLIFLLVFGKTLENIIGRSRFLGFYLVSGVLTSFVQILIDPNSTTPVIGGNGVIASILGAYVLKFPKRKIDTIVPLVILFIPLDIPAFVYVFWWFVQQMFYGIGSLNIPYAANQSFSSYLAQFVGLLFGASFMRLLKQK</sequence>
<comment type="caution">
    <text evidence="9">The sequence shown here is derived from an EMBL/GenBank/DDBJ whole genome shotgun (WGS) entry which is preliminary data.</text>
</comment>
<dbReference type="GO" id="GO:0004252">
    <property type="term" value="F:serine-type endopeptidase activity"/>
    <property type="evidence" value="ECO:0007669"/>
    <property type="project" value="InterPro"/>
</dbReference>
<feature type="transmembrane region" description="Helical" evidence="7">
    <location>
        <begin position="69"/>
        <end position="102"/>
    </location>
</feature>
<evidence type="ECO:0000313" key="10">
    <source>
        <dbReference type="Proteomes" id="UP000667802"/>
    </source>
</evidence>
<keyword evidence="6 7" id="KW-0472">Membrane</keyword>
<evidence type="ECO:0000256" key="6">
    <source>
        <dbReference type="ARBA" id="ARBA00023136"/>
    </source>
</evidence>
<evidence type="ECO:0000259" key="8">
    <source>
        <dbReference type="Pfam" id="PF01694"/>
    </source>
</evidence>
<dbReference type="RefSeq" id="WP_208345935.1">
    <property type="nucleotide sequence ID" value="NZ_CAWQFN010000782.1"/>
</dbReference>
<evidence type="ECO:0000313" key="9">
    <source>
        <dbReference type="EMBL" id="MDR9894656.1"/>
    </source>
</evidence>
<comment type="subcellular location">
    <subcellularLocation>
        <location evidence="1">Membrane</location>
        <topology evidence="1">Multi-pass membrane protein</topology>
    </subcellularLocation>
</comment>
<dbReference type="Gene3D" id="1.20.1540.10">
    <property type="entry name" value="Rhomboid-like"/>
    <property type="match status" value="1"/>
</dbReference>
<dbReference type="PANTHER" id="PTHR43731">
    <property type="entry name" value="RHOMBOID PROTEASE"/>
    <property type="match status" value="1"/>
</dbReference>
<feature type="transmembrane region" description="Helical" evidence="7">
    <location>
        <begin position="169"/>
        <end position="190"/>
    </location>
</feature>
<dbReference type="Proteomes" id="UP000667802">
    <property type="component" value="Unassembled WGS sequence"/>
</dbReference>
<dbReference type="EMBL" id="JAALHA020000003">
    <property type="protein sequence ID" value="MDR9894656.1"/>
    <property type="molecule type" value="Genomic_DNA"/>
</dbReference>
<dbReference type="InterPro" id="IPR035952">
    <property type="entry name" value="Rhomboid-like_sf"/>
</dbReference>
<evidence type="ECO:0000256" key="3">
    <source>
        <dbReference type="ARBA" id="ARBA00022692"/>
    </source>
</evidence>
<dbReference type="Pfam" id="PF01694">
    <property type="entry name" value="Rhomboid"/>
    <property type="match status" value="1"/>
</dbReference>
<dbReference type="InterPro" id="IPR022764">
    <property type="entry name" value="Peptidase_S54_rhomboid_dom"/>
</dbReference>
<name>A0AAP5I4I8_9CYAN</name>
<keyword evidence="10" id="KW-1185">Reference proteome</keyword>
<feature type="domain" description="Peptidase S54 rhomboid" evidence="8">
    <location>
        <begin position="79"/>
        <end position="230"/>
    </location>
</feature>